<dbReference type="Gene3D" id="3.40.50.1820">
    <property type="entry name" value="alpha/beta hydrolase"/>
    <property type="match status" value="1"/>
</dbReference>
<dbReference type="Proteomes" id="UP000192247">
    <property type="component" value="Unassembled WGS sequence"/>
</dbReference>
<sequence length="346" mass="38500">MLGFLNIGTEAAPGNQGLWDTFEALRWVKKNARAFGGNPNDITLWGQSAGAITVGIFMASPIAENLFHRAILQSGATSTGALLFKQNTPKIIKSAFVRLGCMNETDDWEATKTDGLKCIKELDLEEMLNKLKLDKFGLDLIVWQPTIYDGLIPSNPFSNKGQRLLWAKDILMTSVSSEGTLFAEIIEKLTGGAIEDIGDFRTVVTVALKQVLGISLHQAKLLAQSYLTNESKPTGNDLKRLISVICGDMLFYCPLEFFAEAAKRNDIRVYRGSFEPRPSYSFWPEYSLMSHADDVPLSTGKAIKFHANYKEARLFHPTVTINPIKPEEVQWALDTVRIFGDFVRNG</sequence>
<dbReference type="GO" id="GO:0019695">
    <property type="term" value="P:choline metabolic process"/>
    <property type="evidence" value="ECO:0007669"/>
    <property type="project" value="TreeGrafter"/>
</dbReference>
<comment type="caution">
    <text evidence="7">The sequence shown here is derived from an EMBL/GenBank/DDBJ whole genome shotgun (WGS) entry which is preliminary data.</text>
</comment>
<evidence type="ECO:0000256" key="4">
    <source>
        <dbReference type="ARBA" id="ARBA00023180"/>
    </source>
</evidence>
<dbReference type="EC" id="3.1.1.-" evidence="5"/>
<evidence type="ECO:0000313" key="7">
    <source>
        <dbReference type="EMBL" id="OQR75847.1"/>
    </source>
</evidence>
<dbReference type="InterPro" id="IPR029058">
    <property type="entry name" value="AB_hydrolase_fold"/>
</dbReference>
<dbReference type="OrthoDB" id="6479493at2759"/>
<evidence type="ECO:0000313" key="8">
    <source>
        <dbReference type="Proteomes" id="UP000192247"/>
    </source>
</evidence>
<dbReference type="PANTHER" id="PTHR43918:SF4">
    <property type="entry name" value="CARBOXYLIC ESTER HYDROLASE"/>
    <property type="match status" value="1"/>
</dbReference>
<keyword evidence="8" id="KW-1185">Reference proteome</keyword>
<dbReference type="InterPro" id="IPR002018">
    <property type="entry name" value="CarbesteraseB"/>
</dbReference>
<gene>
    <name evidence="7" type="ORF">BIW11_00699</name>
</gene>
<dbReference type="GO" id="GO:0005615">
    <property type="term" value="C:extracellular space"/>
    <property type="evidence" value="ECO:0007669"/>
    <property type="project" value="TreeGrafter"/>
</dbReference>
<dbReference type="PANTHER" id="PTHR43918">
    <property type="entry name" value="ACETYLCHOLINESTERASE"/>
    <property type="match status" value="1"/>
</dbReference>
<dbReference type="SUPFAM" id="SSF53474">
    <property type="entry name" value="alpha/beta-Hydrolases"/>
    <property type="match status" value="1"/>
</dbReference>
<dbReference type="EMBL" id="MNPL01005699">
    <property type="protein sequence ID" value="OQR75847.1"/>
    <property type="molecule type" value="Genomic_DNA"/>
</dbReference>
<dbReference type="GO" id="GO:0003990">
    <property type="term" value="F:acetylcholinesterase activity"/>
    <property type="evidence" value="ECO:0007669"/>
    <property type="project" value="TreeGrafter"/>
</dbReference>
<proteinExistence type="inferred from homology"/>
<keyword evidence="3 5" id="KW-0378">Hydrolase</keyword>
<accession>A0A1V9XQR8</accession>
<evidence type="ECO:0000256" key="5">
    <source>
        <dbReference type="RuleBase" id="RU361235"/>
    </source>
</evidence>
<dbReference type="Pfam" id="PF00135">
    <property type="entry name" value="COesterase"/>
    <property type="match status" value="1"/>
</dbReference>
<dbReference type="STRING" id="418985.A0A1V9XQR8"/>
<dbReference type="InParanoid" id="A0A1V9XQR8"/>
<dbReference type="GO" id="GO:0006581">
    <property type="term" value="P:acetylcholine catabolic process"/>
    <property type="evidence" value="ECO:0007669"/>
    <property type="project" value="TreeGrafter"/>
</dbReference>
<evidence type="ECO:0000256" key="2">
    <source>
        <dbReference type="ARBA" id="ARBA00022487"/>
    </source>
</evidence>
<keyword evidence="4" id="KW-0325">Glycoprotein</keyword>
<dbReference type="PROSITE" id="PS00122">
    <property type="entry name" value="CARBOXYLESTERASE_B_1"/>
    <property type="match status" value="1"/>
</dbReference>
<keyword evidence="2" id="KW-0719">Serine esterase</keyword>
<organism evidence="7 8">
    <name type="scientific">Tropilaelaps mercedesae</name>
    <dbReference type="NCBI Taxonomy" id="418985"/>
    <lineage>
        <taxon>Eukaryota</taxon>
        <taxon>Metazoa</taxon>
        <taxon>Ecdysozoa</taxon>
        <taxon>Arthropoda</taxon>
        <taxon>Chelicerata</taxon>
        <taxon>Arachnida</taxon>
        <taxon>Acari</taxon>
        <taxon>Parasitiformes</taxon>
        <taxon>Mesostigmata</taxon>
        <taxon>Gamasina</taxon>
        <taxon>Dermanyssoidea</taxon>
        <taxon>Laelapidae</taxon>
        <taxon>Tropilaelaps</taxon>
    </lineage>
</organism>
<dbReference type="AlphaFoldDB" id="A0A1V9XQR8"/>
<feature type="domain" description="Carboxylesterase type B" evidence="6">
    <location>
        <begin position="1"/>
        <end position="306"/>
    </location>
</feature>
<dbReference type="GO" id="GO:0005886">
    <property type="term" value="C:plasma membrane"/>
    <property type="evidence" value="ECO:0007669"/>
    <property type="project" value="TreeGrafter"/>
</dbReference>
<dbReference type="InterPro" id="IPR019826">
    <property type="entry name" value="Carboxylesterase_B_AS"/>
</dbReference>
<evidence type="ECO:0000256" key="3">
    <source>
        <dbReference type="ARBA" id="ARBA00022801"/>
    </source>
</evidence>
<name>A0A1V9XQR8_9ACAR</name>
<protein>
    <recommendedName>
        <fullName evidence="5">Carboxylic ester hydrolase</fullName>
        <ecNumber evidence="5">3.1.1.-</ecNumber>
    </recommendedName>
</protein>
<dbReference type="InterPro" id="IPR050654">
    <property type="entry name" value="AChE-related_enzymes"/>
</dbReference>
<reference evidence="7 8" key="1">
    <citation type="journal article" date="2017" name="Gigascience">
        <title>Draft genome of the honey bee ectoparasitic mite, Tropilaelaps mercedesae, is shaped by the parasitic life history.</title>
        <authorList>
            <person name="Dong X."/>
            <person name="Armstrong S.D."/>
            <person name="Xia D."/>
            <person name="Makepeace B.L."/>
            <person name="Darby A.C."/>
            <person name="Kadowaki T."/>
        </authorList>
    </citation>
    <scope>NUCLEOTIDE SEQUENCE [LARGE SCALE GENOMIC DNA]</scope>
    <source>
        <strain evidence="7">Wuxi-XJTLU</strain>
    </source>
</reference>
<comment type="similarity">
    <text evidence="1 5">Belongs to the type-B carboxylesterase/lipase family.</text>
</comment>
<evidence type="ECO:0000256" key="1">
    <source>
        <dbReference type="ARBA" id="ARBA00005964"/>
    </source>
</evidence>
<evidence type="ECO:0000259" key="6">
    <source>
        <dbReference type="Pfam" id="PF00135"/>
    </source>
</evidence>